<evidence type="ECO:0000256" key="4">
    <source>
        <dbReference type="SAM" id="SignalP"/>
    </source>
</evidence>
<feature type="signal peptide" evidence="4">
    <location>
        <begin position="1"/>
        <end position="21"/>
    </location>
</feature>
<comment type="caution">
    <text evidence="6">The sequence shown here is derived from an EMBL/GenBank/DDBJ whole genome shotgun (WGS) entry which is preliminary data.</text>
</comment>
<name>A0A3D8RA58_9HELO</name>
<dbReference type="AlphaFoldDB" id="A0A3D8RA58"/>
<dbReference type="Pfam" id="PF07992">
    <property type="entry name" value="Pyr_redox_2"/>
    <property type="match status" value="1"/>
</dbReference>
<evidence type="ECO:0000313" key="6">
    <source>
        <dbReference type="EMBL" id="RDW70939.1"/>
    </source>
</evidence>
<evidence type="ECO:0000256" key="2">
    <source>
        <dbReference type="ARBA" id="ARBA00022630"/>
    </source>
</evidence>
<dbReference type="OrthoDB" id="10260355at2759"/>
<proteinExistence type="inferred from homology"/>
<keyword evidence="4" id="KW-0732">Signal</keyword>
<dbReference type="InterPro" id="IPR036188">
    <property type="entry name" value="FAD/NAD-bd_sf"/>
</dbReference>
<dbReference type="Gene3D" id="3.50.50.60">
    <property type="entry name" value="FAD/NAD(P)-binding domain"/>
    <property type="match status" value="2"/>
</dbReference>
<evidence type="ECO:0000259" key="5">
    <source>
        <dbReference type="Pfam" id="PF07992"/>
    </source>
</evidence>
<keyword evidence="3" id="KW-0560">Oxidoreductase</keyword>
<dbReference type="InterPro" id="IPR023753">
    <property type="entry name" value="FAD/NAD-binding_dom"/>
</dbReference>
<keyword evidence="7" id="KW-1185">Reference proteome</keyword>
<feature type="domain" description="FAD/NAD(P)-binding" evidence="5">
    <location>
        <begin position="7"/>
        <end position="298"/>
    </location>
</feature>
<evidence type="ECO:0000313" key="7">
    <source>
        <dbReference type="Proteomes" id="UP000256645"/>
    </source>
</evidence>
<comment type="similarity">
    <text evidence="1">Belongs to the class-II pyridine nucleotide-disulfide oxidoreductase family.</text>
</comment>
<evidence type="ECO:0000256" key="3">
    <source>
        <dbReference type="ARBA" id="ARBA00023002"/>
    </source>
</evidence>
<dbReference type="EMBL" id="PDLM01000008">
    <property type="protein sequence ID" value="RDW70939.1"/>
    <property type="molecule type" value="Genomic_DNA"/>
</dbReference>
<dbReference type="GO" id="GO:0016491">
    <property type="term" value="F:oxidoreductase activity"/>
    <property type="evidence" value="ECO:0007669"/>
    <property type="project" value="UniProtKB-KW"/>
</dbReference>
<dbReference type="Proteomes" id="UP000256645">
    <property type="component" value="Unassembled WGS sequence"/>
</dbReference>
<dbReference type="SUPFAM" id="SSF51905">
    <property type="entry name" value="FAD/NAD(P)-binding domain"/>
    <property type="match status" value="1"/>
</dbReference>
<evidence type="ECO:0000256" key="1">
    <source>
        <dbReference type="ARBA" id="ARBA00009333"/>
    </source>
</evidence>
<dbReference type="STRING" id="1849047.A0A3D8RA58"/>
<organism evidence="6 7">
    <name type="scientific">Coleophoma cylindrospora</name>
    <dbReference type="NCBI Taxonomy" id="1849047"/>
    <lineage>
        <taxon>Eukaryota</taxon>
        <taxon>Fungi</taxon>
        <taxon>Dikarya</taxon>
        <taxon>Ascomycota</taxon>
        <taxon>Pezizomycotina</taxon>
        <taxon>Leotiomycetes</taxon>
        <taxon>Helotiales</taxon>
        <taxon>Dermateaceae</taxon>
        <taxon>Coleophoma</taxon>
    </lineage>
</organism>
<dbReference type="InterPro" id="IPR050097">
    <property type="entry name" value="Ferredoxin-NADP_redctase_2"/>
</dbReference>
<accession>A0A3D8RA58</accession>
<dbReference type="PRINTS" id="PR00469">
    <property type="entry name" value="PNDRDTASEII"/>
</dbReference>
<feature type="chain" id="PRO_5017705531" evidence="4">
    <location>
        <begin position="22"/>
        <end position="315"/>
    </location>
</feature>
<protein>
    <submittedName>
        <fullName evidence="6">Thioredoxin reductase</fullName>
    </submittedName>
</protein>
<reference evidence="6 7" key="1">
    <citation type="journal article" date="2018" name="IMA Fungus">
        <title>IMA Genome-F 9: Draft genome sequence of Annulohypoxylon stygium, Aspergillus mulundensis, Berkeleyomyces basicola (syn. Thielaviopsis basicola), Ceratocystis smalleyi, two Cercospora beticola strains, Coleophoma cylindrospora, Fusarium fracticaudum, Phialophora cf. hyalina, and Morchella septimelata.</title>
        <authorList>
            <person name="Wingfield B.D."/>
            <person name="Bills G.F."/>
            <person name="Dong Y."/>
            <person name="Huang W."/>
            <person name="Nel W.J."/>
            <person name="Swalarsk-Parry B.S."/>
            <person name="Vaghefi N."/>
            <person name="Wilken P.M."/>
            <person name="An Z."/>
            <person name="de Beer Z.W."/>
            <person name="De Vos L."/>
            <person name="Chen L."/>
            <person name="Duong T.A."/>
            <person name="Gao Y."/>
            <person name="Hammerbacher A."/>
            <person name="Kikkert J.R."/>
            <person name="Li Y."/>
            <person name="Li H."/>
            <person name="Li K."/>
            <person name="Li Q."/>
            <person name="Liu X."/>
            <person name="Ma X."/>
            <person name="Naidoo K."/>
            <person name="Pethybridge S.J."/>
            <person name="Sun J."/>
            <person name="Steenkamp E.T."/>
            <person name="van der Nest M.A."/>
            <person name="van Wyk S."/>
            <person name="Wingfield M.J."/>
            <person name="Xiong C."/>
            <person name="Yue Q."/>
            <person name="Zhang X."/>
        </authorList>
    </citation>
    <scope>NUCLEOTIDE SEQUENCE [LARGE SCALE GENOMIC DNA]</scope>
    <source>
        <strain evidence="6 7">BP6252</strain>
    </source>
</reference>
<sequence length="315" mass="34684">MAMLLLDAIIIGGGPAGLAAATGLARQLHTAVLFDSGLYRNRLTMHMHNVPTWDHQDPRKFREAARNDLLRRYESIKFEDQEVQTVNQTENGTFEVLDGAGRTWTSRKLVLATGVKDILPDIDGYEECWANGIYHCLFCHGYEDRGVPSAGVLAVEDIANVQRAMHLAGMARRLTEKVTIYTNGNEQLKQDLAQNAKVDGERIRVDSRRIVRFEKGTRNSEVLVHFEQPTQILTEGFLVHAPRTEPNGPFTKQLSLATLETGEIKTSHPLLETSVPGVFAIGDVATPLKSVTQALAMGSLAAAGVAFQVQAQSRI</sequence>
<dbReference type="PRINTS" id="PR00368">
    <property type="entry name" value="FADPNR"/>
</dbReference>
<dbReference type="PANTHER" id="PTHR48105">
    <property type="entry name" value="THIOREDOXIN REDUCTASE 1-RELATED-RELATED"/>
    <property type="match status" value="1"/>
</dbReference>
<dbReference type="GO" id="GO:0097237">
    <property type="term" value="P:cellular response to toxic substance"/>
    <property type="evidence" value="ECO:0007669"/>
    <property type="project" value="UniProtKB-ARBA"/>
</dbReference>
<gene>
    <name evidence="6" type="ORF">BP6252_07502</name>
</gene>
<keyword evidence="2" id="KW-0285">Flavoprotein</keyword>